<evidence type="ECO:0000313" key="12">
    <source>
        <dbReference type="EMBL" id="SDB82218.1"/>
    </source>
</evidence>
<reference evidence="13" key="1">
    <citation type="submission" date="2016-09" db="EMBL/GenBank/DDBJ databases">
        <authorList>
            <person name="Varghese N."/>
            <person name="Submissions S."/>
        </authorList>
    </citation>
    <scope>NUCLEOTIDE SEQUENCE [LARGE SCALE GENOMIC DNA]</scope>
    <source>
        <strain evidence="13">TNe-862</strain>
    </source>
</reference>
<evidence type="ECO:0000256" key="5">
    <source>
        <dbReference type="ARBA" id="ARBA00022692"/>
    </source>
</evidence>
<dbReference type="PANTHER" id="PTHR48090">
    <property type="entry name" value="UNDECAPRENYL-PHOSPHATE 4-DEOXY-4-FORMAMIDO-L-ARABINOSE TRANSFERASE-RELATED"/>
    <property type="match status" value="1"/>
</dbReference>
<evidence type="ECO:0000256" key="6">
    <source>
        <dbReference type="ARBA" id="ARBA00022989"/>
    </source>
</evidence>
<gene>
    <name evidence="12" type="ORF">SAMN05421548_10118</name>
</gene>
<comment type="subcellular location">
    <subcellularLocation>
        <location evidence="1">Cell membrane</location>
        <topology evidence="1">Multi-pass membrane protein</topology>
    </subcellularLocation>
</comment>
<dbReference type="Proteomes" id="UP000198908">
    <property type="component" value="Unassembled WGS sequence"/>
</dbReference>
<dbReference type="InterPro" id="IPR001173">
    <property type="entry name" value="Glyco_trans_2-like"/>
</dbReference>
<feature type="region of interest" description="Disordered" evidence="9">
    <location>
        <begin position="20"/>
        <end position="39"/>
    </location>
</feature>
<evidence type="ECO:0000259" key="11">
    <source>
        <dbReference type="Pfam" id="PF00535"/>
    </source>
</evidence>
<sequence length="360" mass="39929">MNYVARPHFLVPETLLREAPASPAAARDTTARSNPSPAEAAEIGQPCLLSLVVPFYNEEEMIGAFFSAVIPVLETIDGTRFEIVCVNDGSRDGTLRMLIGMSKEDSRIRVIDLTRNFGKEAALSAGLDEARGAIVIPFDADLQDPPGIIPLLVEKWREGYDVVVAKRVSRLTDSFLKRQTAAIFYRIHNSMCDTKIPENVGDFRLITREVVDALKQLPETRRFMKGLFAWVGYRTAVVDYVREPRLAGRSKFSGWKLWNFALEGFTSFSTLPLRVWTYVGSFVALGAFLYASFLIVRTLIQGVAVPGYASLISAVLLLGGVQLIGIGVLGEYIGRIYYESKNRPVYLIRSRYQSAGANDA</sequence>
<dbReference type="Pfam" id="PF00535">
    <property type="entry name" value="Glycos_transf_2"/>
    <property type="match status" value="1"/>
</dbReference>
<evidence type="ECO:0000256" key="1">
    <source>
        <dbReference type="ARBA" id="ARBA00004651"/>
    </source>
</evidence>
<evidence type="ECO:0000256" key="2">
    <source>
        <dbReference type="ARBA" id="ARBA00022475"/>
    </source>
</evidence>
<keyword evidence="13" id="KW-1185">Reference proteome</keyword>
<dbReference type="EMBL" id="FMYQ01000001">
    <property type="protein sequence ID" value="SDB82218.1"/>
    <property type="molecule type" value="Genomic_DNA"/>
</dbReference>
<evidence type="ECO:0000256" key="3">
    <source>
        <dbReference type="ARBA" id="ARBA00022676"/>
    </source>
</evidence>
<evidence type="ECO:0000256" key="8">
    <source>
        <dbReference type="ARBA" id="ARBA00038152"/>
    </source>
</evidence>
<proteinExistence type="inferred from homology"/>
<feature type="transmembrane region" description="Helical" evidence="10">
    <location>
        <begin position="275"/>
        <end position="296"/>
    </location>
</feature>
<keyword evidence="4 12" id="KW-0808">Transferase</keyword>
<dbReference type="AlphaFoldDB" id="A0A1G6GJP5"/>
<evidence type="ECO:0000313" key="13">
    <source>
        <dbReference type="Proteomes" id="UP000198908"/>
    </source>
</evidence>
<dbReference type="GO" id="GO:0016757">
    <property type="term" value="F:glycosyltransferase activity"/>
    <property type="evidence" value="ECO:0007669"/>
    <property type="project" value="UniProtKB-KW"/>
</dbReference>
<keyword evidence="3" id="KW-0328">Glycosyltransferase</keyword>
<dbReference type="InterPro" id="IPR029044">
    <property type="entry name" value="Nucleotide-diphossugar_trans"/>
</dbReference>
<feature type="transmembrane region" description="Helical" evidence="10">
    <location>
        <begin position="308"/>
        <end position="333"/>
    </location>
</feature>
<evidence type="ECO:0000256" key="10">
    <source>
        <dbReference type="SAM" id="Phobius"/>
    </source>
</evidence>
<dbReference type="PANTHER" id="PTHR48090:SF1">
    <property type="entry name" value="PROPHAGE BACTOPRENOL GLUCOSYL TRANSFERASE HOMOLOG"/>
    <property type="match status" value="1"/>
</dbReference>
<organism evidence="12 13">
    <name type="scientific">Paraburkholderia lycopersici</name>
    <dbReference type="NCBI Taxonomy" id="416944"/>
    <lineage>
        <taxon>Bacteria</taxon>
        <taxon>Pseudomonadati</taxon>
        <taxon>Pseudomonadota</taxon>
        <taxon>Betaproteobacteria</taxon>
        <taxon>Burkholderiales</taxon>
        <taxon>Burkholderiaceae</taxon>
        <taxon>Paraburkholderia</taxon>
    </lineage>
</organism>
<feature type="domain" description="Glycosyltransferase 2-like" evidence="11">
    <location>
        <begin position="50"/>
        <end position="213"/>
    </location>
</feature>
<name>A0A1G6GJP5_9BURK</name>
<comment type="similarity">
    <text evidence="8">Belongs to the glycosyltransferase 2 family. GtrB subfamily.</text>
</comment>
<dbReference type="InterPro" id="IPR050256">
    <property type="entry name" value="Glycosyltransferase_2"/>
</dbReference>
<evidence type="ECO:0000256" key="9">
    <source>
        <dbReference type="SAM" id="MobiDB-lite"/>
    </source>
</evidence>
<dbReference type="RefSeq" id="WP_091992873.1">
    <property type="nucleotide sequence ID" value="NZ_FMYQ01000001.1"/>
</dbReference>
<dbReference type="Gene3D" id="3.90.550.10">
    <property type="entry name" value="Spore Coat Polysaccharide Biosynthesis Protein SpsA, Chain A"/>
    <property type="match status" value="1"/>
</dbReference>
<dbReference type="CDD" id="cd04187">
    <property type="entry name" value="DPM1_like_bac"/>
    <property type="match status" value="1"/>
</dbReference>
<dbReference type="GO" id="GO:0005886">
    <property type="term" value="C:plasma membrane"/>
    <property type="evidence" value="ECO:0007669"/>
    <property type="project" value="UniProtKB-SubCell"/>
</dbReference>
<protein>
    <submittedName>
        <fullName evidence="12">Glycosyltransferase involved in cell wall bisynthesis</fullName>
    </submittedName>
</protein>
<keyword evidence="6 10" id="KW-1133">Transmembrane helix</keyword>
<keyword evidence="7 10" id="KW-0472">Membrane</keyword>
<dbReference type="SUPFAM" id="SSF53448">
    <property type="entry name" value="Nucleotide-diphospho-sugar transferases"/>
    <property type="match status" value="1"/>
</dbReference>
<dbReference type="STRING" id="416944.SAMN05421548_10118"/>
<evidence type="ECO:0000256" key="4">
    <source>
        <dbReference type="ARBA" id="ARBA00022679"/>
    </source>
</evidence>
<dbReference type="OrthoDB" id="9811884at2"/>
<dbReference type="FunFam" id="3.90.550.10:FF:000079">
    <property type="entry name" value="Probable glycosyl transferase"/>
    <property type="match status" value="1"/>
</dbReference>
<accession>A0A1G6GJP5</accession>
<keyword evidence="2" id="KW-1003">Cell membrane</keyword>
<evidence type="ECO:0000256" key="7">
    <source>
        <dbReference type="ARBA" id="ARBA00023136"/>
    </source>
</evidence>
<keyword evidence="5 10" id="KW-0812">Transmembrane</keyword>